<dbReference type="RefSeq" id="WP_169669056.1">
    <property type="nucleotide sequence ID" value="NZ_JABBHF010000001.1"/>
</dbReference>
<comment type="similarity">
    <text evidence="8">Belongs to the TRAP transporter small permease family.</text>
</comment>
<evidence type="ECO:0000313" key="12">
    <source>
        <dbReference type="Proteomes" id="UP000746690"/>
    </source>
</evidence>
<feature type="transmembrane region" description="Helical" evidence="9">
    <location>
        <begin position="46"/>
        <end position="67"/>
    </location>
</feature>
<dbReference type="PANTHER" id="PTHR35011:SF2">
    <property type="entry name" value="2,3-DIKETO-L-GULONATE TRAP TRANSPORTER SMALL PERMEASE PROTEIN YIAM"/>
    <property type="match status" value="1"/>
</dbReference>
<reference evidence="11 12" key="1">
    <citation type="submission" date="2020-04" db="EMBL/GenBank/DDBJ databases">
        <title>A Flavivirga sp. nov.</title>
        <authorList>
            <person name="Sun X."/>
        </authorList>
    </citation>
    <scope>NUCLEOTIDE SEQUENCE [LARGE SCALE GENOMIC DNA]</scope>
    <source>
        <strain evidence="11 12">Y03</strain>
    </source>
</reference>
<feature type="transmembrane region" description="Helical" evidence="9">
    <location>
        <begin position="88"/>
        <end position="111"/>
    </location>
</feature>
<evidence type="ECO:0000256" key="3">
    <source>
        <dbReference type="ARBA" id="ARBA00022475"/>
    </source>
</evidence>
<dbReference type="EMBL" id="JABBHF010000001">
    <property type="protein sequence ID" value="NMH86009.1"/>
    <property type="molecule type" value="Genomic_DNA"/>
</dbReference>
<protein>
    <submittedName>
        <fullName evidence="11">TRAP transporter small permease</fullName>
    </submittedName>
</protein>
<keyword evidence="2" id="KW-0813">Transport</keyword>
<dbReference type="Proteomes" id="UP000746690">
    <property type="component" value="Unassembled WGS sequence"/>
</dbReference>
<keyword evidence="5 9" id="KW-0812">Transmembrane</keyword>
<evidence type="ECO:0000256" key="4">
    <source>
        <dbReference type="ARBA" id="ARBA00022519"/>
    </source>
</evidence>
<evidence type="ECO:0000256" key="8">
    <source>
        <dbReference type="ARBA" id="ARBA00038436"/>
    </source>
</evidence>
<organism evidence="11 12">
    <name type="scientific">Flavivirga algicola</name>
    <dbReference type="NCBI Taxonomy" id="2729136"/>
    <lineage>
        <taxon>Bacteria</taxon>
        <taxon>Pseudomonadati</taxon>
        <taxon>Bacteroidota</taxon>
        <taxon>Flavobacteriia</taxon>
        <taxon>Flavobacteriales</taxon>
        <taxon>Flavobacteriaceae</taxon>
        <taxon>Flavivirga</taxon>
    </lineage>
</organism>
<comment type="subcellular location">
    <subcellularLocation>
        <location evidence="1">Cell inner membrane</location>
        <topology evidence="1">Multi-pass membrane protein</topology>
    </subcellularLocation>
</comment>
<evidence type="ECO:0000256" key="7">
    <source>
        <dbReference type="ARBA" id="ARBA00023136"/>
    </source>
</evidence>
<accession>A0ABX1RR23</accession>
<evidence type="ECO:0000256" key="5">
    <source>
        <dbReference type="ARBA" id="ARBA00022692"/>
    </source>
</evidence>
<evidence type="ECO:0000259" key="10">
    <source>
        <dbReference type="Pfam" id="PF04290"/>
    </source>
</evidence>
<keyword evidence="12" id="KW-1185">Reference proteome</keyword>
<evidence type="ECO:0000256" key="9">
    <source>
        <dbReference type="SAM" id="Phobius"/>
    </source>
</evidence>
<feature type="transmembrane region" description="Helical" evidence="9">
    <location>
        <begin position="123"/>
        <end position="144"/>
    </location>
</feature>
<gene>
    <name evidence="11" type="ORF">HHX25_00690</name>
</gene>
<evidence type="ECO:0000256" key="1">
    <source>
        <dbReference type="ARBA" id="ARBA00004429"/>
    </source>
</evidence>
<proteinExistence type="inferred from homology"/>
<evidence type="ECO:0000313" key="11">
    <source>
        <dbReference type="EMBL" id="NMH86009.1"/>
    </source>
</evidence>
<dbReference type="InterPro" id="IPR055348">
    <property type="entry name" value="DctQ"/>
</dbReference>
<feature type="domain" description="Tripartite ATP-independent periplasmic transporters DctQ component" evidence="10">
    <location>
        <begin position="22"/>
        <end position="151"/>
    </location>
</feature>
<feature type="transmembrane region" description="Helical" evidence="9">
    <location>
        <begin position="12"/>
        <end position="31"/>
    </location>
</feature>
<keyword evidence="7 9" id="KW-0472">Membrane</keyword>
<keyword evidence="3" id="KW-1003">Cell membrane</keyword>
<dbReference type="PANTHER" id="PTHR35011">
    <property type="entry name" value="2,3-DIKETO-L-GULONATE TRAP TRANSPORTER SMALL PERMEASE PROTEIN YIAM"/>
    <property type="match status" value="1"/>
</dbReference>
<name>A0ABX1RR23_9FLAO</name>
<evidence type="ECO:0000256" key="6">
    <source>
        <dbReference type="ARBA" id="ARBA00022989"/>
    </source>
</evidence>
<sequence>MEIRKKIDKILGSTLAFIMAVMVINVLWQVFTRFIVGTPSSFTDELARYLMIWVGVLGAAYISGKRMHVAIDLIPRKLSEAKQAKLKIFVNILIIIFCLAALVIGGFRLVYITYVLEQYSPALQIPLALVYLVIPISGLLIIFYKISDILNKQLF</sequence>
<dbReference type="InterPro" id="IPR007387">
    <property type="entry name" value="TRAP_DctQ"/>
</dbReference>
<evidence type="ECO:0000256" key="2">
    <source>
        <dbReference type="ARBA" id="ARBA00022448"/>
    </source>
</evidence>
<keyword evidence="4" id="KW-0997">Cell inner membrane</keyword>
<keyword evidence="6 9" id="KW-1133">Transmembrane helix</keyword>
<dbReference type="Pfam" id="PF04290">
    <property type="entry name" value="DctQ"/>
    <property type="match status" value="1"/>
</dbReference>
<comment type="caution">
    <text evidence="11">The sequence shown here is derived from an EMBL/GenBank/DDBJ whole genome shotgun (WGS) entry which is preliminary data.</text>
</comment>